<evidence type="ECO:0000256" key="6">
    <source>
        <dbReference type="ARBA" id="ARBA00047715"/>
    </source>
</evidence>
<keyword evidence="5 7" id="KW-0012">Acyltransferase</keyword>
<dbReference type="STRING" id="1249481.D641_0113590"/>
<dbReference type="InterPro" id="IPR015424">
    <property type="entry name" value="PyrdxlP-dep_Trfase"/>
</dbReference>
<proteinExistence type="inferred from homology"/>
<dbReference type="GO" id="GO:0030170">
    <property type="term" value="F:pyridoxal phosphate binding"/>
    <property type="evidence" value="ECO:0007669"/>
    <property type="project" value="UniProtKB-UniRule"/>
</dbReference>
<name>A0A022KR79_9MICO</name>
<evidence type="ECO:0000256" key="1">
    <source>
        <dbReference type="ARBA" id="ARBA00008392"/>
    </source>
</evidence>
<dbReference type="UniPathway" id="UPA00046">
    <property type="reaction ID" value="UER00506"/>
</dbReference>
<keyword evidence="3 7" id="KW-0808">Transferase</keyword>
<feature type="binding site" description="in other chain" evidence="7">
    <location>
        <begin position="218"/>
        <end position="221"/>
    </location>
    <ligand>
        <name>pyridoxal 5'-phosphate</name>
        <dbReference type="ChEBI" id="CHEBI:597326"/>
        <note>ligand shared between dimeric partners</note>
    </ligand>
</feature>
<feature type="domain" description="Aminotransferase class I/classII large" evidence="8">
    <location>
        <begin position="47"/>
        <end position="394"/>
    </location>
</feature>
<comment type="catalytic activity">
    <reaction evidence="7">
        <text>glycine + acetyl-CoA = (2S)-2-amino-3-oxobutanoate + CoA</text>
        <dbReference type="Rhea" id="RHEA:20736"/>
        <dbReference type="ChEBI" id="CHEBI:57287"/>
        <dbReference type="ChEBI" id="CHEBI:57288"/>
        <dbReference type="ChEBI" id="CHEBI:57305"/>
        <dbReference type="ChEBI" id="CHEBI:78948"/>
        <dbReference type="EC" id="2.3.1.29"/>
    </reaction>
</comment>
<dbReference type="InterPro" id="IPR015422">
    <property type="entry name" value="PyrdxlP-dep_Trfase_small"/>
</dbReference>
<dbReference type="InterPro" id="IPR015421">
    <property type="entry name" value="PyrdxlP-dep_Trfase_major"/>
</dbReference>
<evidence type="ECO:0000256" key="4">
    <source>
        <dbReference type="ARBA" id="ARBA00022898"/>
    </source>
</evidence>
<feature type="binding site" description="in other chain" evidence="7">
    <location>
        <begin position="249"/>
        <end position="252"/>
    </location>
    <ligand>
        <name>pyridoxal 5'-phosphate</name>
        <dbReference type="ChEBI" id="CHEBI:597326"/>
        <note>ligand shared between dimeric partners</note>
    </ligand>
</feature>
<dbReference type="PANTHER" id="PTHR13693">
    <property type="entry name" value="CLASS II AMINOTRANSFERASE/8-AMINO-7-OXONONANOATE SYNTHASE"/>
    <property type="match status" value="1"/>
</dbReference>
<protein>
    <recommendedName>
        <fullName evidence="7">2-amino-3-ketobutyrate coenzyme A ligase</fullName>
        <shortName evidence="7">AKB ligase</shortName>
        <ecNumber evidence="7">2.3.1.29</ecNumber>
    </recommendedName>
    <alternativeName>
        <fullName evidence="7">Glycine acetyltransferase</fullName>
    </alternativeName>
</protein>
<evidence type="ECO:0000256" key="5">
    <source>
        <dbReference type="ARBA" id="ARBA00023315"/>
    </source>
</evidence>
<feature type="binding site" evidence="7">
    <location>
        <position position="376"/>
    </location>
    <ligand>
        <name>substrate</name>
    </ligand>
</feature>
<accession>A0A022KR79</accession>
<sequence length="405" mass="43650">MYTDLKDQLTAELAQIEEAGTFKHERVITTAQSGRITAGPIGRDGSEVLNFCANNYLGLADHPDLVAAAHDALDERGFGMASVRFICGTQDLHFRLEDAMSEFLGTEATILFSSCFDANGAVFEPLFGKEDAIISDELNHASLIDGIRLSKAARFRYRNADMADLRIQLEAAAQLHDGKGARRTVIVTDGVFSMDGYLAPLEEICDLAEEFGALVMVDDSHAVGFMGATGAGTPEHFGVSDRVDIYTGTFGKTLGGASGGYVSGRAEIVTMLRQKGRPYLFSNSLAPAIVAASIKALELVAASHELRGTLFDNAARFRRRMGEEGFELLDGEHAIVPVMFGDAALAGRIADAMLEEGVYVTAFSYPVVPRGRARIRVQLSAAHTEEDIEACVQAFVRARDRVQAG</sequence>
<dbReference type="EC" id="2.3.1.29" evidence="7"/>
<dbReference type="GO" id="GO:0008710">
    <property type="term" value="F:8-amino-7-oxononanoate synthase activity"/>
    <property type="evidence" value="ECO:0007669"/>
    <property type="project" value="UniProtKB-EC"/>
</dbReference>
<comment type="cofactor">
    <cofactor evidence="7">
        <name>pyridoxal 5'-phosphate</name>
        <dbReference type="ChEBI" id="CHEBI:597326"/>
    </cofactor>
    <text evidence="7">Binds 1 pyridoxal phosphate per subunit.</text>
</comment>
<comment type="catalytic activity">
    <reaction evidence="6">
        <text>6-carboxyhexanoyl-[ACP] + L-alanine + H(+) = (8S)-8-amino-7-oxononanoate + holo-[ACP] + CO2</text>
        <dbReference type="Rhea" id="RHEA:42288"/>
        <dbReference type="Rhea" id="RHEA-COMP:9685"/>
        <dbReference type="Rhea" id="RHEA-COMP:9955"/>
        <dbReference type="ChEBI" id="CHEBI:15378"/>
        <dbReference type="ChEBI" id="CHEBI:16526"/>
        <dbReference type="ChEBI" id="CHEBI:57972"/>
        <dbReference type="ChEBI" id="CHEBI:64479"/>
        <dbReference type="ChEBI" id="CHEBI:78846"/>
        <dbReference type="ChEBI" id="CHEBI:149468"/>
        <dbReference type="EC" id="2.3.1.47"/>
    </reaction>
</comment>
<keyword evidence="9" id="KW-0436">Ligase</keyword>
<dbReference type="PANTHER" id="PTHR13693:SF102">
    <property type="entry name" value="2-AMINO-3-KETOBUTYRATE COENZYME A LIGASE, MITOCHONDRIAL"/>
    <property type="match status" value="1"/>
</dbReference>
<dbReference type="CDD" id="cd06454">
    <property type="entry name" value="KBL_like"/>
    <property type="match status" value="1"/>
</dbReference>
<dbReference type="Proteomes" id="UP000019754">
    <property type="component" value="Unassembled WGS sequence"/>
</dbReference>
<feature type="binding site" description="in other chain" evidence="7">
    <location>
        <begin position="115"/>
        <end position="116"/>
    </location>
    <ligand>
        <name>pyridoxal 5'-phosphate</name>
        <dbReference type="ChEBI" id="CHEBI:597326"/>
        <note>ligand shared between dimeric partners</note>
    </ligand>
</feature>
<dbReference type="FunFam" id="3.40.640.10:FF:000006">
    <property type="entry name" value="5-aminolevulinate synthase, mitochondrial"/>
    <property type="match status" value="1"/>
</dbReference>
<evidence type="ECO:0000259" key="8">
    <source>
        <dbReference type="Pfam" id="PF00155"/>
    </source>
</evidence>
<dbReference type="GO" id="GO:0019518">
    <property type="term" value="P:L-threonine catabolic process to glycine"/>
    <property type="evidence" value="ECO:0007669"/>
    <property type="project" value="UniProtKB-UniRule"/>
</dbReference>
<dbReference type="GO" id="GO:0005829">
    <property type="term" value="C:cytosol"/>
    <property type="evidence" value="ECO:0007669"/>
    <property type="project" value="TreeGrafter"/>
</dbReference>
<dbReference type="RefSeq" id="WP_017824047.1">
    <property type="nucleotide sequence ID" value="NZ_AORC01000020.1"/>
</dbReference>
<comment type="function">
    <text evidence="7">Catalyzes the cleavage of 2-amino-3-ketobutyrate to glycine and acetyl-CoA.</text>
</comment>
<comment type="similarity">
    <text evidence="1 7">Belongs to the class-II pyridoxal-phosphate-dependent aminotransferase family.</text>
</comment>
<dbReference type="Pfam" id="PF00155">
    <property type="entry name" value="Aminotran_1_2"/>
    <property type="match status" value="1"/>
</dbReference>
<feature type="binding site" description="in other chain" evidence="7">
    <location>
        <position position="193"/>
    </location>
    <ligand>
        <name>pyridoxal 5'-phosphate</name>
        <dbReference type="ChEBI" id="CHEBI:597326"/>
        <note>ligand shared between dimeric partners</note>
    </ligand>
</feature>
<dbReference type="AlphaFoldDB" id="A0A022KR79"/>
<gene>
    <name evidence="7" type="primary">kbl</name>
    <name evidence="9" type="ORF">D641_0113590</name>
</gene>
<dbReference type="NCBIfam" id="TIGR01822">
    <property type="entry name" value="2am3keto_CoA"/>
    <property type="match status" value="1"/>
</dbReference>
<dbReference type="Gene3D" id="3.90.1150.10">
    <property type="entry name" value="Aspartate Aminotransferase, domain 1"/>
    <property type="match status" value="1"/>
</dbReference>
<feature type="binding site" evidence="7">
    <location>
        <position position="140"/>
    </location>
    <ligand>
        <name>substrate</name>
    </ligand>
</feature>
<comment type="pathway">
    <text evidence="7">Amino-acid degradation; L-threonine degradation via oxydo-reductase pathway; glycine from L-threonine: step 2/2.</text>
</comment>
<evidence type="ECO:0000256" key="3">
    <source>
        <dbReference type="ARBA" id="ARBA00022679"/>
    </source>
</evidence>
<organism evidence="9 10">
    <name type="scientific">Brachybacterium muris UCD-AY4</name>
    <dbReference type="NCBI Taxonomy" id="1249481"/>
    <lineage>
        <taxon>Bacteria</taxon>
        <taxon>Bacillati</taxon>
        <taxon>Actinomycetota</taxon>
        <taxon>Actinomycetes</taxon>
        <taxon>Micrococcales</taxon>
        <taxon>Dermabacteraceae</taxon>
        <taxon>Brachybacterium</taxon>
    </lineage>
</organism>
<dbReference type="InterPro" id="IPR011282">
    <property type="entry name" value="2am3keto_CoA_ligase"/>
</dbReference>
<feature type="modified residue" description="N6-(pyridoxal phosphate)lysine" evidence="7">
    <location>
        <position position="252"/>
    </location>
</feature>
<evidence type="ECO:0000256" key="7">
    <source>
        <dbReference type="HAMAP-Rule" id="MF_00985"/>
    </source>
</evidence>
<keyword evidence="4 7" id="KW-0663">Pyridoxal phosphate</keyword>
<dbReference type="GO" id="GO:0008890">
    <property type="term" value="F:glycine C-acetyltransferase activity"/>
    <property type="evidence" value="ECO:0007669"/>
    <property type="project" value="UniProtKB-UniRule"/>
</dbReference>
<evidence type="ECO:0000313" key="9">
    <source>
        <dbReference type="EMBL" id="EYT47969.1"/>
    </source>
</evidence>
<dbReference type="OrthoDB" id="9807157at2"/>
<feature type="binding site" evidence="7">
    <location>
        <begin position="282"/>
        <end position="283"/>
    </location>
    <ligand>
        <name>pyridoxal 5'-phosphate</name>
        <dbReference type="ChEBI" id="CHEBI:597326"/>
        <note>ligand shared between dimeric partners</note>
    </ligand>
</feature>
<comment type="caution">
    <text evidence="9">The sequence shown here is derived from an EMBL/GenBank/DDBJ whole genome shotgun (WGS) entry which is preliminary data.</text>
</comment>
<evidence type="ECO:0000256" key="2">
    <source>
        <dbReference type="ARBA" id="ARBA00011738"/>
    </source>
</evidence>
<keyword evidence="10" id="KW-1185">Reference proteome</keyword>
<dbReference type="Gene3D" id="3.40.640.10">
    <property type="entry name" value="Type I PLP-dependent aspartate aminotransferase-like (Major domain)"/>
    <property type="match status" value="1"/>
</dbReference>
<dbReference type="GO" id="GO:0016874">
    <property type="term" value="F:ligase activity"/>
    <property type="evidence" value="ECO:0007669"/>
    <property type="project" value="UniProtKB-KW"/>
</dbReference>
<dbReference type="InterPro" id="IPR004839">
    <property type="entry name" value="Aminotransferase_I/II_large"/>
</dbReference>
<dbReference type="NCBIfam" id="NF005394">
    <property type="entry name" value="PRK06939.1"/>
    <property type="match status" value="1"/>
</dbReference>
<dbReference type="InterPro" id="IPR050087">
    <property type="entry name" value="AON_synthase_class-II"/>
</dbReference>
<dbReference type="SUPFAM" id="SSF53383">
    <property type="entry name" value="PLP-dependent transferases"/>
    <property type="match status" value="1"/>
</dbReference>
<evidence type="ECO:0000313" key="10">
    <source>
        <dbReference type="Proteomes" id="UP000019754"/>
    </source>
</evidence>
<comment type="subunit">
    <text evidence="2 7">Homodimer.</text>
</comment>
<dbReference type="HAMAP" id="MF_00985">
    <property type="entry name" value="2am3keto_CoA_ligase"/>
    <property type="match status" value="1"/>
</dbReference>
<reference evidence="9 10" key="1">
    <citation type="journal article" date="2013" name="Genome Announc.">
        <title>Draft genome sequence of an Actinobacterium, Brachybacterium muris strain UCD-AY4.</title>
        <authorList>
            <person name="Lo J.R."/>
            <person name="Lang J.M."/>
            <person name="Darling A.E."/>
            <person name="Eisen J.A."/>
            <person name="Coil D.A."/>
        </authorList>
    </citation>
    <scope>NUCLEOTIDE SEQUENCE [LARGE SCALE GENOMIC DNA]</scope>
    <source>
        <strain evidence="9 10">UCD-AY4</strain>
    </source>
</reference>
<dbReference type="HOGENOM" id="CLU_015846_11_0_11"/>
<dbReference type="EMBL" id="AORC01000020">
    <property type="protein sequence ID" value="EYT47969.1"/>
    <property type="molecule type" value="Genomic_DNA"/>
</dbReference>